<dbReference type="Proteomes" id="UP001652622">
    <property type="component" value="Unplaced"/>
</dbReference>
<name>A0ABM3YTY5_PANGU</name>
<protein>
    <submittedName>
        <fullName evidence="4">Uncharacterized protein LOC117657706 isoform X1</fullName>
    </submittedName>
</protein>
<evidence type="ECO:0000256" key="1">
    <source>
        <dbReference type="SAM" id="Coils"/>
    </source>
</evidence>
<reference evidence="4" key="1">
    <citation type="submission" date="2025-08" db="UniProtKB">
        <authorList>
            <consortium name="RefSeq"/>
        </authorList>
    </citation>
    <scope>IDENTIFICATION</scope>
    <source>
        <tissue evidence="4">Blood</tissue>
    </source>
</reference>
<dbReference type="PANTHER" id="PTHR36867:SF1">
    <property type="entry name" value="RIKEN CDNA 2610318N02 GENE"/>
    <property type="match status" value="1"/>
</dbReference>
<feature type="coiled-coil region" evidence="1">
    <location>
        <begin position="120"/>
        <end position="147"/>
    </location>
</feature>
<sequence>MAVLPCFTAPPAVFCLLRALPSKHAQRMETLEEFDGEYPLVLSFCERISPQDYEGQGLSYTQKSLQELFTQMERKPSICERVVRKRKQAENERGNLGQYLKAKFFALLQGDVNYDNTLGEMEMEEKVEQLKREMEKANDYARAAKTSSWRPAERRVRRPILMGGFSPPESKLWDSGLPAMPKIFGSFPKQMERNNPDLKQLWAGMSPVNQKRSEARQGDGSCIEMSMVDLRPLMLNPGGFRPSFLTSNSVHRLKYAFPRVPASSSPTSPSQSSGPSSTTSVFNTPVLARFRGNKEDETDKGSPGPDTNSAGA</sequence>
<keyword evidence="1" id="KW-0175">Coiled coil</keyword>
<dbReference type="PANTHER" id="PTHR36867">
    <property type="entry name" value="MCG131172, ISOFORM CRA_A"/>
    <property type="match status" value="1"/>
</dbReference>
<evidence type="ECO:0000313" key="4">
    <source>
        <dbReference type="RefSeq" id="XP_060539583.1"/>
    </source>
</evidence>
<accession>A0ABM3YTY5</accession>
<organism evidence="3 4">
    <name type="scientific">Pantherophis guttatus</name>
    <name type="common">Corn snake</name>
    <name type="synonym">Elaphe guttata</name>
    <dbReference type="NCBI Taxonomy" id="94885"/>
    <lineage>
        <taxon>Eukaryota</taxon>
        <taxon>Metazoa</taxon>
        <taxon>Chordata</taxon>
        <taxon>Craniata</taxon>
        <taxon>Vertebrata</taxon>
        <taxon>Euteleostomi</taxon>
        <taxon>Lepidosauria</taxon>
        <taxon>Squamata</taxon>
        <taxon>Bifurcata</taxon>
        <taxon>Unidentata</taxon>
        <taxon>Episquamata</taxon>
        <taxon>Toxicofera</taxon>
        <taxon>Serpentes</taxon>
        <taxon>Colubroidea</taxon>
        <taxon>Colubridae</taxon>
        <taxon>Colubrinae</taxon>
        <taxon>Pantherophis</taxon>
    </lineage>
</organism>
<keyword evidence="3" id="KW-1185">Reference proteome</keyword>
<dbReference type="RefSeq" id="XP_060539583.1">
    <property type="nucleotide sequence ID" value="XM_060683600.1"/>
</dbReference>
<proteinExistence type="predicted"/>
<evidence type="ECO:0000313" key="3">
    <source>
        <dbReference type="Proteomes" id="UP001652622"/>
    </source>
</evidence>
<feature type="compositionally biased region" description="Low complexity" evidence="2">
    <location>
        <begin position="263"/>
        <end position="280"/>
    </location>
</feature>
<feature type="region of interest" description="Disordered" evidence="2">
    <location>
        <begin position="260"/>
        <end position="312"/>
    </location>
</feature>
<gene>
    <name evidence="4" type="primary">LOC117657706</name>
</gene>
<dbReference type="GeneID" id="117657706"/>
<evidence type="ECO:0000256" key="2">
    <source>
        <dbReference type="SAM" id="MobiDB-lite"/>
    </source>
</evidence>